<keyword evidence="5 7" id="KW-1133">Transmembrane helix</keyword>
<gene>
    <name evidence="8" type="ORF">A2127_00210</name>
</gene>
<evidence type="ECO:0000256" key="6">
    <source>
        <dbReference type="ARBA" id="ARBA00023136"/>
    </source>
</evidence>
<keyword evidence="4 7" id="KW-0812">Transmembrane</keyword>
<feature type="transmembrane region" description="Helical" evidence="7">
    <location>
        <begin position="119"/>
        <end position="138"/>
    </location>
</feature>
<dbReference type="Pfam" id="PF07681">
    <property type="entry name" value="DoxX"/>
    <property type="match status" value="1"/>
</dbReference>
<comment type="subcellular location">
    <subcellularLocation>
        <location evidence="1">Cell membrane</location>
        <topology evidence="1">Multi-pass membrane protein</topology>
    </subcellularLocation>
</comment>
<organism evidence="8 9">
    <name type="scientific">Candidatus Jorgensenbacteria bacterium GWC1_48_12</name>
    <dbReference type="NCBI Taxonomy" id="1798469"/>
    <lineage>
        <taxon>Bacteria</taxon>
        <taxon>Candidatus Joergenseniibacteriota</taxon>
    </lineage>
</organism>
<keyword evidence="6 7" id="KW-0472">Membrane</keyword>
<dbReference type="PANTHER" id="PTHR33452">
    <property type="entry name" value="OXIDOREDUCTASE CATD-RELATED"/>
    <property type="match status" value="1"/>
</dbReference>
<dbReference type="AlphaFoldDB" id="A0A1F6BRB0"/>
<accession>A0A1F6BRB0</accession>
<protein>
    <recommendedName>
        <fullName evidence="10">DoxX family protein</fullName>
    </recommendedName>
</protein>
<evidence type="ECO:0000256" key="3">
    <source>
        <dbReference type="ARBA" id="ARBA00022475"/>
    </source>
</evidence>
<proteinExistence type="inferred from homology"/>
<evidence type="ECO:0000256" key="2">
    <source>
        <dbReference type="ARBA" id="ARBA00006679"/>
    </source>
</evidence>
<keyword evidence="3" id="KW-1003">Cell membrane</keyword>
<feature type="transmembrane region" description="Helical" evidence="7">
    <location>
        <begin position="7"/>
        <end position="28"/>
    </location>
</feature>
<dbReference type="InterPro" id="IPR032808">
    <property type="entry name" value="DoxX"/>
</dbReference>
<dbReference type="EMBL" id="MFKI01000013">
    <property type="protein sequence ID" value="OGG39373.1"/>
    <property type="molecule type" value="Genomic_DNA"/>
</dbReference>
<feature type="transmembrane region" description="Helical" evidence="7">
    <location>
        <begin position="48"/>
        <end position="67"/>
    </location>
</feature>
<name>A0A1F6BRB0_9BACT</name>
<reference evidence="8 9" key="1">
    <citation type="journal article" date="2016" name="Nat. Commun.">
        <title>Thousands of microbial genomes shed light on interconnected biogeochemical processes in an aquifer system.</title>
        <authorList>
            <person name="Anantharaman K."/>
            <person name="Brown C.T."/>
            <person name="Hug L.A."/>
            <person name="Sharon I."/>
            <person name="Castelle C.J."/>
            <person name="Probst A.J."/>
            <person name="Thomas B.C."/>
            <person name="Singh A."/>
            <person name="Wilkins M.J."/>
            <person name="Karaoz U."/>
            <person name="Brodie E.L."/>
            <person name="Williams K.H."/>
            <person name="Hubbard S.S."/>
            <person name="Banfield J.F."/>
        </authorList>
    </citation>
    <scope>NUCLEOTIDE SEQUENCE [LARGE SCALE GENOMIC DNA]</scope>
</reference>
<sequence>MNQLNKVSAMWLAVLRIVIGWLIFYAGITKVLDPAWSAAGYLKSAQTFSGFYGWLAGEGMLPIVNFVNEWGLTLLGVSLILGIGVRLSSILGAILMLLYYFPAADFPFIEHGFLVDEHIVYAALFAFFAAVRAGRYYGLENWCASLPICSKFPKIRSWLG</sequence>
<evidence type="ECO:0008006" key="10">
    <source>
        <dbReference type="Google" id="ProtNLM"/>
    </source>
</evidence>
<evidence type="ECO:0000256" key="1">
    <source>
        <dbReference type="ARBA" id="ARBA00004651"/>
    </source>
</evidence>
<comment type="caution">
    <text evidence="8">The sequence shown here is derived from an EMBL/GenBank/DDBJ whole genome shotgun (WGS) entry which is preliminary data.</text>
</comment>
<evidence type="ECO:0000256" key="7">
    <source>
        <dbReference type="SAM" id="Phobius"/>
    </source>
</evidence>
<dbReference type="InterPro" id="IPR051907">
    <property type="entry name" value="DoxX-like_oxidoreductase"/>
</dbReference>
<evidence type="ECO:0000256" key="4">
    <source>
        <dbReference type="ARBA" id="ARBA00022692"/>
    </source>
</evidence>
<dbReference type="Proteomes" id="UP000179324">
    <property type="component" value="Unassembled WGS sequence"/>
</dbReference>
<evidence type="ECO:0000256" key="5">
    <source>
        <dbReference type="ARBA" id="ARBA00022989"/>
    </source>
</evidence>
<feature type="transmembrane region" description="Helical" evidence="7">
    <location>
        <begin position="74"/>
        <end position="99"/>
    </location>
</feature>
<evidence type="ECO:0000313" key="9">
    <source>
        <dbReference type="Proteomes" id="UP000179324"/>
    </source>
</evidence>
<comment type="similarity">
    <text evidence="2">Belongs to the DoxX family.</text>
</comment>
<dbReference type="PANTHER" id="PTHR33452:SF1">
    <property type="entry name" value="INNER MEMBRANE PROTEIN YPHA-RELATED"/>
    <property type="match status" value="1"/>
</dbReference>
<dbReference type="GO" id="GO:0005886">
    <property type="term" value="C:plasma membrane"/>
    <property type="evidence" value="ECO:0007669"/>
    <property type="project" value="UniProtKB-SubCell"/>
</dbReference>
<evidence type="ECO:0000313" key="8">
    <source>
        <dbReference type="EMBL" id="OGG39373.1"/>
    </source>
</evidence>